<dbReference type="InterPro" id="IPR013762">
    <property type="entry name" value="Integrase-like_cat_sf"/>
</dbReference>
<dbReference type="InterPro" id="IPR010998">
    <property type="entry name" value="Integrase_recombinase_N"/>
</dbReference>
<dbReference type="GO" id="GO:0015074">
    <property type="term" value="P:DNA integration"/>
    <property type="evidence" value="ECO:0007669"/>
    <property type="project" value="InterPro"/>
</dbReference>
<proteinExistence type="inferred from homology"/>
<gene>
    <name evidence="6" type="ORF">HDA39_007248</name>
</gene>
<evidence type="ECO:0000313" key="7">
    <source>
        <dbReference type="Proteomes" id="UP000549971"/>
    </source>
</evidence>
<reference evidence="6 7" key="1">
    <citation type="submission" date="2020-08" db="EMBL/GenBank/DDBJ databases">
        <title>Sequencing the genomes of 1000 actinobacteria strains.</title>
        <authorList>
            <person name="Klenk H.-P."/>
        </authorList>
    </citation>
    <scope>NUCLEOTIDE SEQUENCE [LARGE SCALE GENOMIC DNA]</scope>
    <source>
        <strain evidence="6 7">DSM 28967</strain>
    </source>
</reference>
<feature type="domain" description="HTH cro/C1-type" evidence="4">
    <location>
        <begin position="337"/>
        <end position="391"/>
    </location>
</feature>
<dbReference type="InterPro" id="IPR002104">
    <property type="entry name" value="Integrase_catalytic"/>
</dbReference>
<dbReference type="EMBL" id="JACHMY010000001">
    <property type="protein sequence ID" value="MBB5840514.1"/>
    <property type="molecule type" value="Genomic_DNA"/>
</dbReference>
<dbReference type="InterPro" id="IPR010982">
    <property type="entry name" value="Lambda_DNA-bd_dom_sf"/>
</dbReference>
<keyword evidence="2" id="KW-0238">DNA-binding</keyword>
<dbReference type="Gene3D" id="1.10.443.10">
    <property type="entry name" value="Intergrase catalytic core"/>
    <property type="match status" value="1"/>
</dbReference>
<dbReference type="Gene3D" id="1.10.150.130">
    <property type="match status" value="1"/>
</dbReference>
<dbReference type="Gene3D" id="1.10.260.40">
    <property type="entry name" value="lambda repressor-like DNA-binding domains"/>
    <property type="match status" value="1"/>
</dbReference>
<dbReference type="PROSITE" id="PS51898">
    <property type="entry name" value="TYR_RECOMBINASE"/>
    <property type="match status" value="1"/>
</dbReference>
<dbReference type="InterPro" id="IPR050090">
    <property type="entry name" value="Tyrosine_recombinase_XerCD"/>
</dbReference>
<dbReference type="RefSeq" id="WP_184802928.1">
    <property type="nucleotide sequence ID" value="NZ_JACHMY010000001.1"/>
</dbReference>
<keyword evidence="7" id="KW-1185">Reference proteome</keyword>
<evidence type="ECO:0000256" key="3">
    <source>
        <dbReference type="ARBA" id="ARBA00023172"/>
    </source>
</evidence>
<dbReference type="CDD" id="cd00093">
    <property type="entry name" value="HTH_XRE"/>
    <property type="match status" value="1"/>
</dbReference>
<dbReference type="SMART" id="SM00530">
    <property type="entry name" value="HTH_XRE"/>
    <property type="match status" value="1"/>
</dbReference>
<comment type="similarity">
    <text evidence="1">Belongs to the 'phage' integrase family.</text>
</comment>
<dbReference type="PANTHER" id="PTHR30349:SF64">
    <property type="entry name" value="PROPHAGE INTEGRASE INTD-RELATED"/>
    <property type="match status" value="1"/>
</dbReference>
<dbReference type="PANTHER" id="PTHR30349">
    <property type="entry name" value="PHAGE INTEGRASE-RELATED"/>
    <property type="match status" value="1"/>
</dbReference>
<dbReference type="SUPFAM" id="SSF56349">
    <property type="entry name" value="DNA breaking-rejoining enzymes"/>
    <property type="match status" value="2"/>
</dbReference>
<evidence type="ECO:0000259" key="5">
    <source>
        <dbReference type="PROSITE" id="PS51898"/>
    </source>
</evidence>
<keyword evidence="3" id="KW-0233">DNA recombination</keyword>
<evidence type="ECO:0000313" key="6">
    <source>
        <dbReference type="EMBL" id="MBB5840514.1"/>
    </source>
</evidence>
<dbReference type="Pfam" id="PF13560">
    <property type="entry name" value="HTH_31"/>
    <property type="match status" value="1"/>
</dbReference>
<protein>
    <submittedName>
        <fullName evidence="6">Integrase</fullName>
    </submittedName>
</protein>
<dbReference type="GO" id="GO:0006310">
    <property type="term" value="P:DNA recombination"/>
    <property type="evidence" value="ECO:0007669"/>
    <property type="project" value="UniProtKB-KW"/>
</dbReference>
<dbReference type="Proteomes" id="UP000549971">
    <property type="component" value="Unassembled WGS sequence"/>
</dbReference>
<feature type="domain" description="Tyr recombinase" evidence="5">
    <location>
        <begin position="188"/>
        <end position="467"/>
    </location>
</feature>
<evidence type="ECO:0000256" key="1">
    <source>
        <dbReference type="ARBA" id="ARBA00008857"/>
    </source>
</evidence>
<dbReference type="SUPFAM" id="SSF47413">
    <property type="entry name" value="lambda repressor-like DNA-binding domains"/>
    <property type="match status" value="1"/>
</dbReference>
<organism evidence="6 7">
    <name type="scientific">Kribbella italica</name>
    <dbReference type="NCBI Taxonomy" id="1540520"/>
    <lineage>
        <taxon>Bacteria</taxon>
        <taxon>Bacillati</taxon>
        <taxon>Actinomycetota</taxon>
        <taxon>Actinomycetes</taxon>
        <taxon>Propionibacteriales</taxon>
        <taxon>Kribbellaceae</taxon>
        <taxon>Kribbella</taxon>
    </lineage>
</organism>
<dbReference type="PROSITE" id="PS50943">
    <property type="entry name" value="HTH_CROC1"/>
    <property type="match status" value="1"/>
</dbReference>
<name>A0A7W9JE75_9ACTN</name>
<evidence type="ECO:0000256" key="2">
    <source>
        <dbReference type="ARBA" id="ARBA00023125"/>
    </source>
</evidence>
<sequence>MPRSPLPIGTWGEITTVVASRDDRGRATKYEANARFRDFDGRTRKVAAWGTSRSDAKDKLRERLKTRVRTEGAAVLKSTDRVAVAIGLYLAEVKNKVDGGWLAPGTLETYGYQTAKNLTPRIGELQLVEATIPRVNTVLVGIKDEVGVASAKTCKSILTGVFALAVRYGALTHNPVREIEPLGKKRRTPARALDAEDRQQWFELLRQDERAVRADLIDISKFMLATGERIGETLAVIWSGIDRGSGLVDCSHQIQRLVGKGLVRREVKTAAGERQLILPDWALEMVNARWTPETPPDSPLFPDSVGGFRDPHNVQKALRSARRPVGSRRRAELGKTLKEFRRAAGMTQEEVVAKLGWRTTRISLIETGRVKVGPEEAAVLAQMYRLARTDRAALLEAVELAGLPSLADELAWVTSHKFRKTTATILDDGGQSARKIADQLGQADTTTTMNSYVGRKVLNPEAARILNEALRQIHEQDQQPSVGPDL</sequence>
<dbReference type="InterPro" id="IPR001387">
    <property type="entry name" value="Cro/C1-type_HTH"/>
</dbReference>
<accession>A0A7W9JE75</accession>
<dbReference type="InterPro" id="IPR011010">
    <property type="entry name" value="DNA_brk_join_enz"/>
</dbReference>
<dbReference type="AlphaFoldDB" id="A0A7W9JE75"/>
<evidence type="ECO:0000259" key="4">
    <source>
        <dbReference type="PROSITE" id="PS50943"/>
    </source>
</evidence>
<dbReference type="GO" id="GO:0003677">
    <property type="term" value="F:DNA binding"/>
    <property type="evidence" value="ECO:0007669"/>
    <property type="project" value="UniProtKB-KW"/>
</dbReference>
<comment type="caution">
    <text evidence="6">The sequence shown here is derived from an EMBL/GenBank/DDBJ whole genome shotgun (WGS) entry which is preliminary data.</text>
</comment>